<evidence type="ECO:0000259" key="7">
    <source>
        <dbReference type="Pfam" id="PF02932"/>
    </source>
</evidence>
<feature type="domain" description="Neurotransmitter-gated ion-channel transmembrane" evidence="7">
    <location>
        <begin position="279"/>
        <end position="396"/>
    </location>
</feature>
<dbReference type="InterPro" id="IPR038050">
    <property type="entry name" value="Neuro_actylchol_rec"/>
</dbReference>
<dbReference type="Pfam" id="PF02932">
    <property type="entry name" value="Neur_chan_memb"/>
    <property type="match status" value="1"/>
</dbReference>
<feature type="transmembrane region" description="Helical" evidence="5">
    <location>
        <begin position="332"/>
        <end position="357"/>
    </location>
</feature>
<evidence type="ECO:0000256" key="1">
    <source>
        <dbReference type="ARBA" id="ARBA00004141"/>
    </source>
</evidence>
<dbReference type="InterPro" id="IPR006202">
    <property type="entry name" value="Neur_chan_lig-bd"/>
</dbReference>
<dbReference type="RefSeq" id="XP_022308659.1">
    <property type="nucleotide sequence ID" value="XM_022452951.1"/>
</dbReference>
<evidence type="ECO:0000256" key="3">
    <source>
        <dbReference type="ARBA" id="ARBA00022989"/>
    </source>
</evidence>
<comment type="subcellular location">
    <subcellularLocation>
        <location evidence="1">Membrane</location>
        <topology evidence="1">Multi-pass membrane protein</topology>
    </subcellularLocation>
</comment>
<evidence type="ECO:0000256" key="4">
    <source>
        <dbReference type="ARBA" id="ARBA00023136"/>
    </source>
</evidence>
<evidence type="ECO:0000256" key="2">
    <source>
        <dbReference type="ARBA" id="ARBA00022692"/>
    </source>
</evidence>
<keyword evidence="4 5" id="KW-0472">Membrane</keyword>
<dbReference type="SUPFAM" id="SSF90112">
    <property type="entry name" value="Neurotransmitter-gated ion-channel transmembrane pore"/>
    <property type="match status" value="1"/>
</dbReference>
<feature type="transmembrane region" description="Helical" evidence="5">
    <location>
        <begin position="272"/>
        <end position="294"/>
    </location>
</feature>
<sequence>MIMAYYQADCVSTPRFKKMRTLVILFLAIFEVCDCFTDYLKEKFYFKEDEKLKLLNFSSIVRNQMFGQNGGYKKADDPLTRVGFRFEIARLEKFDEITGELKLLSSVFMFWSDKRLTWDASTIEIPQERSGYSYTITYLQMKLEEIWRPDIRLFNPLDEMDIFKDKGNDVALLGSIGILFYDGLVKTDTSCQPNLENFPFDEHECFVQFVVTSTLIANMPNKTTVFYDNAKWIYFQMQPCDLDLAPSRYGDEHKNERRVLVFPIKFIRRPTYLFLNIAVPLFVLSLLNTVVYFIPAVPEERLSFCVALLLSFTVYLIYVAGLIPETSNPVPLIIYFLVFQFLFSAFITCSSFLTAMLNQRDETKPIPFLIKGITDVFYKRLQRKIGHNSETKARPNNDMVEDSTCTEQRIPVVKDDVVETSHVFSIDISWKDVASLVEKVCLIVTVVVLLLEVLLFIYLATKLSINVESTVNSEICRTNPLNSTSICLDDVSGLCIDPLTDIPN</sequence>
<evidence type="ECO:0000259" key="6">
    <source>
        <dbReference type="Pfam" id="PF02931"/>
    </source>
</evidence>
<dbReference type="GO" id="GO:0005230">
    <property type="term" value="F:extracellular ligand-gated monoatomic ion channel activity"/>
    <property type="evidence" value="ECO:0007669"/>
    <property type="project" value="InterPro"/>
</dbReference>
<keyword evidence="3 5" id="KW-1133">Transmembrane helix</keyword>
<keyword evidence="8" id="KW-1185">Reference proteome</keyword>
<reference evidence="9" key="2">
    <citation type="submission" date="2025-08" db="UniProtKB">
        <authorList>
            <consortium name="RefSeq"/>
        </authorList>
    </citation>
    <scope>IDENTIFICATION</scope>
    <source>
        <tissue evidence="9">Whole sample</tissue>
    </source>
</reference>
<dbReference type="OrthoDB" id="6128555at2759"/>
<reference evidence="8" key="1">
    <citation type="submission" date="2024-06" db="UniProtKB">
        <authorList>
            <consortium name="RefSeq"/>
        </authorList>
    </citation>
    <scope>NUCLEOTIDE SEQUENCE [LARGE SCALE GENOMIC DNA]</scope>
</reference>
<dbReference type="InterPro" id="IPR006029">
    <property type="entry name" value="Neurotrans-gated_channel_TM"/>
</dbReference>
<dbReference type="InterPro" id="IPR036719">
    <property type="entry name" value="Neuro-gated_channel_TM_sf"/>
</dbReference>
<keyword evidence="2 5" id="KW-0812">Transmembrane</keyword>
<dbReference type="Gene3D" id="2.70.170.10">
    <property type="entry name" value="Neurotransmitter-gated ion-channel ligand-binding domain"/>
    <property type="match status" value="1"/>
</dbReference>
<name>A0A8B8C0N4_CRAVI</name>
<protein>
    <submittedName>
        <fullName evidence="9">Neuronal acetylcholine receptor subunit alpha-3-like</fullName>
    </submittedName>
</protein>
<dbReference type="InterPro" id="IPR036734">
    <property type="entry name" value="Neur_chan_lig-bd_sf"/>
</dbReference>
<dbReference type="GO" id="GO:0016020">
    <property type="term" value="C:membrane"/>
    <property type="evidence" value="ECO:0007669"/>
    <property type="project" value="UniProtKB-SubCell"/>
</dbReference>
<evidence type="ECO:0000313" key="8">
    <source>
        <dbReference type="Proteomes" id="UP000694844"/>
    </source>
</evidence>
<proteinExistence type="predicted"/>
<dbReference type="InterPro" id="IPR006201">
    <property type="entry name" value="Neur_channel"/>
</dbReference>
<dbReference type="KEGG" id="cvn:111114555"/>
<dbReference type="Proteomes" id="UP000694844">
    <property type="component" value="Chromosome 1"/>
</dbReference>
<dbReference type="GeneID" id="111114555"/>
<dbReference type="GO" id="GO:0004888">
    <property type="term" value="F:transmembrane signaling receptor activity"/>
    <property type="evidence" value="ECO:0007669"/>
    <property type="project" value="InterPro"/>
</dbReference>
<feature type="transmembrane region" description="Helical" evidence="5">
    <location>
        <begin position="301"/>
        <end position="320"/>
    </location>
</feature>
<accession>A0A8B8C0N4</accession>
<dbReference type="Pfam" id="PF02931">
    <property type="entry name" value="Neur_chan_LBD"/>
    <property type="match status" value="1"/>
</dbReference>
<gene>
    <name evidence="9" type="primary">LOC111114555</name>
</gene>
<evidence type="ECO:0000256" key="5">
    <source>
        <dbReference type="SAM" id="Phobius"/>
    </source>
</evidence>
<dbReference type="SUPFAM" id="SSF63712">
    <property type="entry name" value="Nicotinic receptor ligand binding domain-like"/>
    <property type="match status" value="1"/>
</dbReference>
<feature type="transmembrane region" description="Helical" evidence="5">
    <location>
        <begin position="440"/>
        <end position="460"/>
    </location>
</feature>
<dbReference type="Gene3D" id="1.20.58.390">
    <property type="entry name" value="Neurotransmitter-gated ion-channel transmembrane domain"/>
    <property type="match status" value="1"/>
</dbReference>
<dbReference type="CDD" id="cd19051">
    <property type="entry name" value="LGIC_TM_cation"/>
    <property type="match status" value="1"/>
</dbReference>
<feature type="domain" description="Neurotransmitter-gated ion-channel ligand-binding" evidence="6">
    <location>
        <begin position="77"/>
        <end position="209"/>
    </location>
</feature>
<dbReference type="CDD" id="cd18989">
    <property type="entry name" value="LGIC_ECD_cation"/>
    <property type="match status" value="1"/>
</dbReference>
<dbReference type="PANTHER" id="PTHR18945">
    <property type="entry name" value="NEUROTRANSMITTER GATED ION CHANNEL"/>
    <property type="match status" value="1"/>
</dbReference>
<evidence type="ECO:0000313" key="9">
    <source>
        <dbReference type="RefSeq" id="XP_022308659.1"/>
    </source>
</evidence>
<dbReference type="AlphaFoldDB" id="A0A8B8C0N4"/>
<organism evidence="8 9">
    <name type="scientific">Crassostrea virginica</name>
    <name type="common">Eastern oyster</name>
    <dbReference type="NCBI Taxonomy" id="6565"/>
    <lineage>
        <taxon>Eukaryota</taxon>
        <taxon>Metazoa</taxon>
        <taxon>Spiralia</taxon>
        <taxon>Lophotrochozoa</taxon>
        <taxon>Mollusca</taxon>
        <taxon>Bivalvia</taxon>
        <taxon>Autobranchia</taxon>
        <taxon>Pteriomorphia</taxon>
        <taxon>Ostreida</taxon>
        <taxon>Ostreoidea</taxon>
        <taxon>Ostreidae</taxon>
        <taxon>Crassostrea</taxon>
    </lineage>
</organism>